<keyword evidence="1" id="KW-0472">Membrane</keyword>
<keyword evidence="1" id="KW-1133">Transmembrane helix</keyword>
<keyword evidence="1" id="KW-0812">Transmembrane</keyword>
<reference evidence="2 3" key="1">
    <citation type="submission" date="2024-02" db="EMBL/GenBank/DDBJ databases">
        <authorList>
            <person name="Vignale AGUSTIN F."/>
            <person name="Sosa J E."/>
            <person name="Modenutti C."/>
        </authorList>
    </citation>
    <scope>NUCLEOTIDE SEQUENCE [LARGE SCALE GENOMIC DNA]</scope>
</reference>
<dbReference type="AlphaFoldDB" id="A0ABC8RBC3"/>
<keyword evidence="3" id="KW-1185">Reference proteome</keyword>
<organism evidence="2 3">
    <name type="scientific">Ilex paraguariensis</name>
    <name type="common">yerba mate</name>
    <dbReference type="NCBI Taxonomy" id="185542"/>
    <lineage>
        <taxon>Eukaryota</taxon>
        <taxon>Viridiplantae</taxon>
        <taxon>Streptophyta</taxon>
        <taxon>Embryophyta</taxon>
        <taxon>Tracheophyta</taxon>
        <taxon>Spermatophyta</taxon>
        <taxon>Magnoliopsida</taxon>
        <taxon>eudicotyledons</taxon>
        <taxon>Gunneridae</taxon>
        <taxon>Pentapetalae</taxon>
        <taxon>asterids</taxon>
        <taxon>campanulids</taxon>
        <taxon>Aquifoliales</taxon>
        <taxon>Aquifoliaceae</taxon>
        <taxon>Ilex</taxon>
    </lineage>
</organism>
<gene>
    <name evidence="2" type="ORF">ILEXP_LOCUS9713</name>
</gene>
<feature type="transmembrane region" description="Helical" evidence="1">
    <location>
        <begin position="98"/>
        <end position="116"/>
    </location>
</feature>
<dbReference type="InterPro" id="IPR044844">
    <property type="entry name" value="Trans_IPPS_euk-type"/>
</dbReference>
<sequence length="123" mass="13932">MAIGTLALCYNNIEVFRGVVKMRRGLTAKVIDRTRTMSDVYGAFFDFSCMLKSKVDKNDPNATKTLSRIEAVQKVCRNFGTLDKRRSYMVSEPRSNSALVLLLFVILAILFAYLAARNRLDNI</sequence>
<evidence type="ECO:0000313" key="3">
    <source>
        <dbReference type="Proteomes" id="UP001642360"/>
    </source>
</evidence>
<evidence type="ECO:0000313" key="2">
    <source>
        <dbReference type="EMBL" id="CAK9142072.1"/>
    </source>
</evidence>
<comment type="caution">
    <text evidence="2">The sequence shown here is derived from an EMBL/GenBank/DDBJ whole genome shotgun (WGS) entry which is preliminary data.</text>
</comment>
<accession>A0ABC8RBC3</accession>
<evidence type="ECO:0000256" key="1">
    <source>
        <dbReference type="SAM" id="Phobius"/>
    </source>
</evidence>
<dbReference type="PANTHER" id="PTHR11626">
    <property type="entry name" value="FARNESYL-DIPHOSPHATE FARNESYLTRANSFERASE"/>
    <property type="match status" value="1"/>
</dbReference>
<proteinExistence type="predicted"/>
<dbReference type="PANTHER" id="PTHR11626:SF2">
    <property type="entry name" value="SQUALENE SYNTHASE"/>
    <property type="match status" value="1"/>
</dbReference>
<protein>
    <submittedName>
        <fullName evidence="2">Uncharacterized protein</fullName>
    </submittedName>
</protein>
<name>A0ABC8RBC3_9AQUA</name>
<dbReference type="InterPro" id="IPR008949">
    <property type="entry name" value="Isoprenoid_synthase_dom_sf"/>
</dbReference>
<dbReference type="Gene3D" id="1.10.600.10">
    <property type="entry name" value="Farnesyl Diphosphate Synthase"/>
    <property type="match status" value="1"/>
</dbReference>
<dbReference type="SUPFAM" id="SSF48576">
    <property type="entry name" value="Terpenoid synthases"/>
    <property type="match status" value="1"/>
</dbReference>
<dbReference type="Proteomes" id="UP001642360">
    <property type="component" value="Unassembled WGS sequence"/>
</dbReference>
<dbReference type="EMBL" id="CAUOFW020001192">
    <property type="protein sequence ID" value="CAK9142072.1"/>
    <property type="molecule type" value="Genomic_DNA"/>
</dbReference>